<dbReference type="InterPro" id="IPR017310">
    <property type="entry name" value="Pept_S8A_subtilisin_clostridia"/>
</dbReference>
<dbReference type="PANTHER" id="PTHR43806">
    <property type="entry name" value="PEPTIDASE S8"/>
    <property type="match status" value="1"/>
</dbReference>
<keyword evidence="3 6" id="KW-0378">Hydrolase</keyword>
<dbReference type="InterPro" id="IPR000209">
    <property type="entry name" value="Peptidase_S8/S53_dom"/>
</dbReference>
<gene>
    <name evidence="8" type="ORF">SAMN02745248_02688</name>
</gene>
<evidence type="ECO:0000313" key="8">
    <source>
        <dbReference type="EMBL" id="SHK50274.1"/>
    </source>
</evidence>
<dbReference type="InterPro" id="IPR050131">
    <property type="entry name" value="Peptidase_S8_subtilisin-like"/>
</dbReference>
<feature type="active site" description="Charge relay system" evidence="5 6">
    <location>
        <position position="109"/>
    </location>
</feature>
<dbReference type="Gene3D" id="2.60.120.1290">
    <property type="match status" value="1"/>
</dbReference>
<dbReference type="PIRSF" id="PIRSF037894">
    <property type="entry name" value="Subtilisin_rel_CspABC"/>
    <property type="match status" value="1"/>
</dbReference>
<evidence type="ECO:0000256" key="2">
    <source>
        <dbReference type="ARBA" id="ARBA00022670"/>
    </source>
</evidence>
<dbReference type="PANTHER" id="PTHR43806:SF11">
    <property type="entry name" value="CEREVISIN-RELATED"/>
    <property type="match status" value="1"/>
</dbReference>
<dbReference type="Pfam" id="PF00082">
    <property type="entry name" value="Peptidase_S8"/>
    <property type="match status" value="2"/>
</dbReference>
<dbReference type="InterPro" id="IPR036852">
    <property type="entry name" value="Peptidase_S8/S53_dom_sf"/>
</dbReference>
<protein>
    <submittedName>
        <fullName evidence="8">Subtilase family protein</fullName>
    </submittedName>
</protein>
<accession>A0A1M6SZX3</accession>
<dbReference type="PROSITE" id="PS00136">
    <property type="entry name" value="SUBTILASE_ASP"/>
    <property type="match status" value="1"/>
</dbReference>
<evidence type="ECO:0000256" key="1">
    <source>
        <dbReference type="ARBA" id="ARBA00011073"/>
    </source>
</evidence>
<dbReference type="EMBL" id="FRAD01000033">
    <property type="protein sequence ID" value="SHK50274.1"/>
    <property type="molecule type" value="Genomic_DNA"/>
</dbReference>
<dbReference type="SUPFAM" id="SSF52743">
    <property type="entry name" value="Subtilisin-like"/>
    <property type="match status" value="1"/>
</dbReference>
<proteinExistence type="inferred from homology"/>
<evidence type="ECO:0000259" key="7">
    <source>
        <dbReference type="Pfam" id="PF00082"/>
    </source>
</evidence>
<feature type="active site" description="Charge relay system" evidence="5 6">
    <location>
        <position position="504"/>
    </location>
</feature>
<feature type="domain" description="Peptidase S8/S53" evidence="7">
    <location>
        <begin position="100"/>
        <end position="296"/>
    </location>
</feature>
<name>A0A1M6SZX3_9CLOT</name>
<keyword evidence="4 6" id="KW-0720">Serine protease</keyword>
<evidence type="ECO:0000256" key="3">
    <source>
        <dbReference type="ARBA" id="ARBA00022801"/>
    </source>
</evidence>
<keyword evidence="2 6" id="KW-0645">Protease</keyword>
<comment type="similarity">
    <text evidence="1 6">Belongs to the peptidase S8 family.</text>
</comment>
<sequence>MENSIKVKGILDEDAPGFLVEYRGDFQGEIEKIDYAFGSVITKNLAIVAVPEEYKDRLRRDVPSITFIAPRSMYLLQDISPSNVGNINTIKVNPYLDLTGNGVIVGMVDSGIDYLNKEFIREDGTSKIISLWDQTIMMPQKEDVYIGKIYTNSEINEAINIQKDGGNPYELVPSMDEEYHGTRMASIIGARGYNSEVEGVAKDCDFLVVKLLPSPNYKKRMMENNIPLVPVYNNSEVLAAIEFLKREREILNRPMVIYIGVGTQEGSHDGNNITDRYITSLSSERGLVVVTGTGNTAADEGHVVGFMQNEGNIHTEELVIPREMKYFRFEIWVKKPNKMCLNITSPVGETSRFLGKGLEEKAERDFLLTNTKLTLQCYNPENYTGHQVFILNFYGIKSGIWKIELRGNYIVDGRYDIWLPNKRVMAEGTKFLQSSPYNTLTIPSTAVNVVTVAYFNSNTNSTVASCGKGYNTNGLINPDISTAGVNIITVAKGGEGTDVVSGSSAATAIVAGACALLSQWGIVNGNDPTMNSAKIRSLLNYGAQRDSAYEYPNEDYGYGKLDIAQVFKILGGNYIEYSGSRLYIRMPKTIGYIEEGIVGGK</sequence>
<reference evidence="8 9" key="1">
    <citation type="submission" date="2016-11" db="EMBL/GenBank/DDBJ databases">
        <authorList>
            <person name="Jaros S."/>
            <person name="Januszkiewicz K."/>
            <person name="Wedrychowicz H."/>
        </authorList>
    </citation>
    <scope>NUCLEOTIDE SEQUENCE [LARGE SCALE GENOMIC DNA]</scope>
    <source>
        <strain evidence="8 9">DSM 3090</strain>
    </source>
</reference>
<feature type="domain" description="Peptidase S8/S53" evidence="7">
    <location>
        <begin position="438"/>
        <end position="559"/>
    </location>
</feature>
<dbReference type="RefSeq" id="WP_242942399.1">
    <property type="nucleotide sequence ID" value="NZ_FRAD01000033.1"/>
</dbReference>
<evidence type="ECO:0000256" key="5">
    <source>
        <dbReference type="PIRSR" id="PIRSR615500-1"/>
    </source>
</evidence>
<dbReference type="Gene3D" id="3.40.50.200">
    <property type="entry name" value="Peptidase S8/S53 domain"/>
    <property type="match status" value="1"/>
</dbReference>
<keyword evidence="9" id="KW-1185">Reference proteome</keyword>
<dbReference type="CDD" id="cd07478">
    <property type="entry name" value="Peptidases_S8_CspA-like"/>
    <property type="match status" value="1"/>
</dbReference>
<dbReference type="AlphaFoldDB" id="A0A1M6SZX3"/>
<dbReference type="InterPro" id="IPR034045">
    <property type="entry name" value="Pep_S8_CspA-like"/>
</dbReference>
<dbReference type="PROSITE" id="PS51892">
    <property type="entry name" value="SUBTILASE"/>
    <property type="match status" value="1"/>
</dbReference>
<dbReference type="STRING" id="1121331.SAMN02745248_02688"/>
<evidence type="ECO:0000256" key="6">
    <source>
        <dbReference type="PROSITE-ProRule" id="PRU01240"/>
    </source>
</evidence>
<dbReference type="InterPro" id="IPR023827">
    <property type="entry name" value="Peptidase_S8_Asp-AS"/>
</dbReference>
<dbReference type="GO" id="GO:0006508">
    <property type="term" value="P:proteolysis"/>
    <property type="evidence" value="ECO:0007669"/>
    <property type="project" value="UniProtKB-KW"/>
</dbReference>
<evidence type="ECO:0000313" key="9">
    <source>
        <dbReference type="Proteomes" id="UP000183952"/>
    </source>
</evidence>
<evidence type="ECO:0000256" key="4">
    <source>
        <dbReference type="ARBA" id="ARBA00022825"/>
    </source>
</evidence>
<dbReference type="InterPro" id="IPR015500">
    <property type="entry name" value="Peptidase_S8_subtilisin-rel"/>
</dbReference>
<dbReference type="Proteomes" id="UP000183952">
    <property type="component" value="Unassembled WGS sequence"/>
</dbReference>
<organism evidence="8 9">
    <name type="scientific">Hathewaya proteolytica DSM 3090</name>
    <dbReference type="NCBI Taxonomy" id="1121331"/>
    <lineage>
        <taxon>Bacteria</taxon>
        <taxon>Bacillati</taxon>
        <taxon>Bacillota</taxon>
        <taxon>Clostridia</taxon>
        <taxon>Eubacteriales</taxon>
        <taxon>Clostridiaceae</taxon>
        <taxon>Hathewaya</taxon>
    </lineage>
</organism>
<dbReference type="PRINTS" id="PR00723">
    <property type="entry name" value="SUBTILISIN"/>
</dbReference>
<dbReference type="GO" id="GO:0004252">
    <property type="term" value="F:serine-type endopeptidase activity"/>
    <property type="evidence" value="ECO:0007669"/>
    <property type="project" value="UniProtKB-UniRule"/>
</dbReference>
<feature type="active site" description="Charge relay system" evidence="5 6">
    <location>
        <position position="180"/>
    </location>
</feature>